<evidence type="ECO:0000256" key="3">
    <source>
        <dbReference type="ARBA" id="ARBA00022750"/>
    </source>
</evidence>
<comment type="similarity">
    <text evidence="1 7">Belongs to the peptidase A1 family.</text>
</comment>
<proteinExistence type="inferred from homology"/>
<gene>
    <name evidence="11" type="ORF">ACJRO7_002023</name>
</gene>
<feature type="domain" description="Peptidase A1" evidence="10">
    <location>
        <begin position="205"/>
        <end position="563"/>
    </location>
</feature>
<name>A0ABD3LWH5_EUCGL</name>
<organism evidence="11 12">
    <name type="scientific">Eucalyptus globulus</name>
    <name type="common">Tasmanian blue gum</name>
    <dbReference type="NCBI Taxonomy" id="34317"/>
    <lineage>
        <taxon>Eukaryota</taxon>
        <taxon>Viridiplantae</taxon>
        <taxon>Streptophyta</taxon>
        <taxon>Embryophyta</taxon>
        <taxon>Tracheophyta</taxon>
        <taxon>Spermatophyta</taxon>
        <taxon>Magnoliopsida</taxon>
        <taxon>eudicotyledons</taxon>
        <taxon>Gunneridae</taxon>
        <taxon>Pentapetalae</taxon>
        <taxon>rosids</taxon>
        <taxon>malvids</taxon>
        <taxon>Myrtales</taxon>
        <taxon>Myrtaceae</taxon>
        <taxon>Myrtoideae</taxon>
        <taxon>Eucalypteae</taxon>
        <taxon>Eucalyptus</taxon>
    </lineage>
</organism>
<dbReference type="FunFam" id="2.40.70.10:FF:000034">
    <property type="entry name" value="Aspartyl protease family protein"/>
    <property type="match status" value="1"/>
</dbReference>
<feature type="transmembrane region" description="Helical" evidence="9">
    <location>
        <begin position="21"/>
        <end position="40"/>
    </location>
</feature>
<dbReference type="PROSITE" id="PS51767">
    <property type="entry name" value="PEPTIDASE_A1"/>
    <property type="match status" value="1"/>
</dbReference>
<evidence type="ECO:0000256" key="6">
    <source>
        <dbReference type="PIRSR" id="PIRSR601461-1"/>
    </source>
</evidence>
<evidence type="ECO:0000259" key="10">
    <source>
        <dbReference type="PROSITE" id="PS51767"/>
    </source>
</evidence>
<dbReference type="InterPro" id="IPR032799">
    <property type="entry name" value="TAXi_C"/>
</dbReference>
<evidence type="ECO:0000256" key="2">
    <source>
        <dbReference type="ARBA" id="ARBA00022670"/>
    </source>
</evidence>
<evidence type="ECO:0000256" key="4">
    <source>
        <dbReference type="ARBA" id="ARBA00022801"/>
    </source>
</evidence>
<dbReference type="PANTHER" id="PTHR47967:SF28">
    <property type="entry name" value="ASPARTYL PROTEASE FAMILY PROTEIN 2-LIKE"/>
    <property type="match status" value="1"/>
</dbReference>
<dbReference type="InterPro" id="IPR001461">
    <property type="entry name" value="Aspartic_peptidase_A1"/>
</dbReference>
<dbReference type="EMBL" id="JBJKBG010000001">
    <property type="protein sequence ID" value="KAL3754859.1"/>
    <property type="molecule type" value="Genomic_DNA"/>
</dbReference>
<keyword evidence="2 7" id="KW-0645">Protease</keyword>
<evidence type="ECO:0000256" key="7">
    <source>
        <dbReference type="RuleBase" id="RU000454"/>
    </source>
</evidence>
<feature type="active site" evidence="6">
    <location>
        <position position="223"/>
    </location>
</feature>
<keyword evidence="5" id="KW-0325">Glycoprotein</keyword>
<evidence type="ECO:0000256" key="1">
    <source>
        <dbReference type="ARBA" id="ARBA00007447"/>
    </source>
</evidence>
<dbReference type="SUPFAM" id="SSF50630">
    <property type="entry name" value="Acid proteases"/>
    <property type="match status" value="1"/>
</dbReference>
<accession>A0ABD3LWH5</accession>
<dbReference type="Gene3D" id="2.40.70.10">
    <property type="entry name" value="Acid Proteases"/>
    <property type="match status" value="2"/>
</dbReference>
<dbReference type="InterPro" id="IPR001969">
    <property type="entry name" value="Aspartic_peptidase_AS"/>
</dbReference>
<dbReference type="InterPro" id="IPR032861">
    <property type="entry name" value="TAXi_N"/>
</dbReference>
<feature type="region of interest" description="Disordered" evidence="8">
    <location>
        <begin position="66"/>
        <end position="94"/>
    </location>
</feature>
<keyword evidence="4 7" id="KW-0378">Hydrolase</keyword>
<dbReference type="GO" id="GO:0006508">
    <property type="term" value="P:proteolysis"/>
    <property type="evidence" value="ECO:0007669"/>
    <property type="project" value="UniProtKB-KW"/>
</dbReference>
<sequence length="571" mass="62689">MPFFNLRKSRPLPLQKRQTTMNCRVLLFMAIVMFLAICFIEETRVINHKNRNFNASKSGGIESLLNPSFGSVPSSGSTPGSITSPLSETKQEGGDRLGYGGGDFTYADDGETVELRVSHRPTGGGTGQEESFAAEDLARAQTDHGKMAEIRHRNPISRLSRGKDKLKLHLKPIDGSPSQESVAGGPPGTLMATLRYGVVPGLEVYFIDVYIGTPPRHVPLILDTGSDFSWIECAACPDCSEQGGPYYDPEGSTSFREISCRDPRCHHVQNPDPLQRCKSENQTCPYIYPYGDGSNSTGNLALETFTVNLTAQAGAPEFTRKEDVMFGCGRWNGGVSHGAPGMLGLGRGPLSLASQFQSLNGHSFSYCLTNRHSNPNASSRLVFGEADELSSRPGWNFTSFLGAEESPDSTFYYVKIKSIMVGGEILDIPQETWEVSPDGRGGTIIDSGVSLSYFFGPAYRAILEAFERKVKAYPMVEKEDFYPCYNVSGVPEPELPGFGIEFVDGAKWNFPVENNFVLFEPAGIACLAMMEQEGFPGYSIIGNYLQQDFHMWFDMKKPRLGFAPRKCADDV</sequence>
<dbReference type="Proteomes" id="UP001634007">
    <property type="component" value="Unassembled WGS sequence"/>
</dbReference>
<keyword evidence="9" id="KW-1133">Transmembrane helix</keyword>
<dbReference type="AlphaFoldDB" id="A0ABD3LWH5"/>
<evidence type="ECO:0000313" key="11">
    <source>
        <dbReference type="EMBL" id="KAL3754859.1"/>
    </source>
</evidence>
<dbReference type="PROSITE" id="PS00141">
    <property type="entry name" value="ASP_PROTEASE"/>
    <property type="match status" value="1"/>
</dbReference>
<comment type="caution">
    <text evidence="11">The sequence shown here is derived from an EMBL/GenBank/DDBJ whole genome shotgun (WGS) entry which is preliminary data.</text>
</comment>
<keyword evidence="9" id="KW-0472">Membrane</keyword>
<evidence type="ECO:0000256" key="5">
    <source>
        <dbReference type="ARBA" id="ARBA00023180"/>
    </source>
</evidence>
<dbReference type="CDD" id="cd05476">
    <property type="entry name" value="pepsin_A_like_plant"/>
    <property type="match status" value="1"/>
</dbReference>
<dbReference type="GO" id="GO:0004190">
    <property type="term" value="F:aspartic-type endopeptidase activity"/>
    <property type="evidence" value="ECO:0007669"/>
    <property type="project" value="UniProtKB-KW"/>
</dbReference>
<reference evidence="11 12" key="1">
    <citation type="submission" date="2024-11" db="EMBL/GenBank/DDBJ databases">
        <title>Chromosome-level genome assembly of Eucalyptus globulus Labill. provides insights into its genome evolution.</title>
        <authorList>
            <person name="Li X."/>
        </authorList>
    </citation>
    <scope>NUCLEOTIDE SEQUENCE [LARGE SCALE GENOMIC DNA]</scope>
    <source>
        <strain evidence="11">CL2024</strain>
        <tissue evidence="11">Fresh tender leaves</tissue>
    </source>
</reference>
<dbReference type="InterPro" id="IPR051708">
    <property type="entry name" value="Plant_Aspart_Prot_A1"/>
</dbReference>
<evidence type="ECO:0000256" key="8">
    <source>
        <dbReference type="SAM" id="MobiDB-lite"/>
    </source>
</evidence>
<feature type="compositionally biased region" description="Low complexity" evidence="8">
    <location>
        <begin position="67"/>
        <end position="87"/>
    </location>
</feature>
<keyword evidence="9" id="KW-0812">Transmembrane</keyword>
<dbReference type="InterPro" id="IPR033121">
    <property type="entry name" value="PEPTIDASE_A1"/>
</dbReference>
<dbReference type="InterPro" id="IPR021109">
    <property type="entry name" value="Peptidase_aspartic_dom_sf"/>
</dbReference>
<keyword evidence="3 7" id="KW-0064">Aspartyl protease</keyword>
<feature type="active site" evidence="6">
    <location>
        <position position="446"/>
    </location>
</feature>
<protein>
    <recommendedName>
        <fullName evidence="10">Peptidase A1 domain-containing protein</fullName>
    </recommendedName>
</protein>
<dbReference type="Pfam" id="PF14543">
    <property type="entry name" value="TAXi_N"/>
    <property type="match status" value="1"/>
</dbReference>
<dbReference type="PANTHER" id="PTHR47967">
    <property type="entry name" value="OS07G0603500 PROTEIN-RELATED"/>
    <property type="match status" value="1"/>
</dbReference>
<dbReference type="PRINTS" id="PR00792">
    <property type="entry name" value="PEPSIN"/>
</dbReference>
<dbReference type="Pfam" id="PF14541">
    <property type="entry name" value="TAXi_C"/>
    <property type="match status" value="1"/>
</dbReference>
<evidence type="ECO:0000256" key="9">
    <source>
        <dbReference type="SAM" id="Phobius"/>
    </source>
</evidence>
<dbReference type="InterPro" id="IPR034161">
    <property type="entry name" value="Pepsin-like_plant"/>
</dbReference>
<evidence type="ECO:0000313" key="12">
    <source>
        <dbReference type="Proteomes" id="UP001634007"/>
    </source>
</evidence>
<keyword evidence="12" id="KW-1185">Reference proteome</keyword>